<feature type="transmembrane region" description="Helical" evidence="6">
    <location>
        <begin position="295"/>
        <end position="328"/>
    </location>
</feature>
<dbReference type="OrthoDB" id="9761531at2"/>
<feature type="transmembrane region" description="Helical" evidence="6">
    <location>
        <begin position="431"/>
        <end position="449"/>
    </location>
</feature>
<dbReference type="Pfam" id="PF13567">
    <property type="entry name" value="DUF4131"/>
    <property type="match status" value="1"/>
</dbReference>
<evidence type="ECO:0000313" key="11">
    <source>
        <dbReference type="Proteomes" id="UP000184032"/>
    </source>
</evidence>
<feature type="transmembrane region" description="Helical" evidence="6">
    <location>
        <begin position="374"/>
        <end position="399"/>
    </location>
</feature>
<feature type="transmembrane region" description="Helical" evidence="6">
    <location>
        <begin position="732"/>
        <end position="752"/>
    </location>
</feature>
<evidence type="ECO:0000256" key="5">
    <source>
        <dbReference type="ARBA" id="ARBA00023136"/>
    </source>
</evidence>
<feature type="domain" description="ComEC/Rec2-related protein" evidence="8">
    <location>
        <begin position="195"/>
        <end position="448"/>
    </location>
</feature>
<dbReference type="CDD" id="cd07731">
    <property type="entry name" value="ComA-like_MBL-fold"/>
    <property type="match status" value="1"/>
</dbReference>
<feature type="transmembrane region" description="Helical" evidence="6">
    <location>
        <begin position="218"/>
        <end position="240"/>
    </location>
</feature>
<dbReference type="GO" id="GO:0005886">
    <property type="term" value="C:plasma membrane"/>
    <property type="evidence" value="ECO:0007669"/>
    <property type="project" value="UniProtKB-SubCell"/>
</dbReference>
<dbReference type="PANTHER" id="PTHR30619:SF1">
    <property type="entry name" value="RECOMBINATION PROTEIN 2"/>
    <property type="match status" value="1"/>
</dbReference>
<feature type="transmembrane region" description="Helical" evidence="6">
    <location>
        <begin position="406"/>
        <end position="425"/>
    </location>
</feature>
<dbReference type="NCBIfam" id="TIGR00360">
    <property type="entry name" value="ComEC_N-term"/>
    <property type="match status" value="1"/>
</dbReference>
<evidence type="ECO:0000313" key="10">
    <source>
        <dbReference type="EMBL" id="SHH27075.1"/>
    </source>
</evidence>
<evidence type="ECO:0000256" key="4">
    <source>
        <dbReference type="ARBA" id="ARBA00022989"/>
    </source>
</evidence>
<feature type="transmembrane region" description="Helical" evidence="6">
    <location>
        <begin position="252"/>
        <end position="283"/>
    </location>
</feature>
<keyword evidence="4 6" id="KW-1133">Transmembrane helix</keyword>
<dbReference type="EMBL" id="FQXI01000005">
    <property type="protein sequence ID" value="SHH27075.1"/>
    <property type="molecule type" value="Genomic_DNA"/>
</dbReference>
<dbReference type="GO" id="GO:0030420">
    <property type="term" value="P:establishment of competence for transformation"/>
    <property type="evidence" value="ECO:0007669"/>
    <property type="project" value="InterPro"/>
</dbReference>
<dbReference type="InterPro" id="IPR035681">
    <property type="entry name" value="ComA-like_MBL"/>
</dbReference>
<evidence type="ECO:0000256" key="2">
    <source>
        <dbReference type="ARBA" id="ARBA00022475"/>
    </source>
</evidence>
<dbReference type="RefSeq" id="WP_073184240.1">
    <property type="nucleotide sequence ID" value="NZ_FQXI01000005.1"/>
</dbReference>
<accession>A0A1M5RLH5</accession>
<feature type="transmembrane region" description="Helical" evidence="6">
    <location>
        <begin position="6"/>
        <end position="39"/>
    </location>
</feature>
<protein>
    <submittedName>
        <fullName evidence="10">Competence protein ComEC</fullName>
    </submittedName>
</protein>
<dbReference type="Pfam" id="PF00753">
    <property type="entry name" value="Lactamase_B"/>
    <property type="match status" value="1"/>
</dbReference>
<dbReference type="Pfam" id="PF03772">
    <property type="entry name" value="Competence"/>
    <property type="match status" value="1"/>
</dbReference>
<dbReference type="SUPFAM" id="SSF56281">
    <property type="entry name" value="Metallo-hydrolase/oxidoreductase"/>
    <property type="match status" value="1"/>
</dbReference>
<reference evidence="10 11" key="1">
    <citation type="submission" date="2016-11" db="EMBL/GenBank/DDBJ databases">
        <authorList>
            <person name="Jaros S."/>
            <person name="Januszkiewicz K."/>
            <person name="Wedrychowicz H."/>
        </authorList>
    </citation>
    <scope>NUCLEOTIDE SEQUENCE [LARGE SCALE GENOMIC DNA]</scope>
    <source>
        <strain evidence="10 11">DSM 21120</strain>
    </source>
</reference>
<feature type="domain" description="DUF4131" evidence="9">
    <location>
        <begin position="19"/>
        <end position="156"/>
    </location>
</feature>
<keyword evidence="2" id="KW-1003">Cell membrane</keyword>
<keyword evidence="3 6" id="KW-0812">Transmembrane</keyword>
<keyword evidence="5 6" id="KW-0472">Membrane</keyword>
<comment type="subcellular location">
    <subcellularLocation>
        <location evidence="1">Cell membrane</location>
        <topology evidence="1">Multi-pass membrane protein</topology>
    </subcellularLocation>
</comment>
<evidence type="ECO:0000259" key="9">
    <source>
        <dbReference type="Pfam" id="PF13567"/>
    </source>
</evidence>
<feature type="domain" description="Metallo-beta-lactamase" evidence="7">
    <location>
        <begin position="491"/>
        <end position="681"/>
    </location>
</feature>
<gene>
    <name evidence="10" type="ORF">SAMN02745245_00954</name>
</gene>
<dbReference type="InterPro" id="IPR004477">
    <property type="entry name" value="ComEC_N"/>
</dbReference>
<sequence>MISILLSILIGILFGLYIDVNIAVIVVLVSLCVMGFFLLSKKRSDRLLFLCLILFFISIGNVSIRENISIPETNVIEATVVKKYVNNKEKYILKEDGILPKKHLCYSKKVLTIGDRVEVSGKFREPDFKMNFGGFDNRTYLKTLGVHSILYADKVNKLESPKGYYKLQNSFFKYVEKSFDHYLNEENSSLMTSIVLADSTYIEDSVKESFKDIGVSHILALSGLHISIILFFCEFLLKLLKISKLKRKVSSLSIVFIYIMLIGFPIGALRAYLMSLFLMLSYMLKVKNSPLNSLFLSAVVILLLNPYSIFSVSFLMSYGCVFGLIVFYSKIKNYIGGNPILDSISASIATSIIIFPICIYFFKVYPLKTFISNIILVPIYSGAIILSYGILILNFIGFLIAPALNLILNIAGFFVSAINSISLFSINTVQVTLSTVFTYYLIIFIVYFRDKLEVYRKIYKVVFVYYFIAMLISGHSLYLYSQDFRADFLYVDQGDCSIISSSGKTYMVDTGGSFRKNFRPGEFYTLNYLKSTGVKKIEKLFISHFDEDHIDGVLDIIDEVDIGSVYINYVEDNIYLRELLNRNIPIYKVKKNDIIYLDDKTNIKVLSNPKDYMDSNDKSMVMLLNHRGFDILYTGDVSSKIEDNLNVNFDLLKVSHHGSKNSTSDDFISKSRPKYATISAGVNNIYSHPSVEVMDILNKYNVDTKVTSEDGQIELRIDYKDDITFRAIGDRYFDFSVLFTILVYTVAIYLFLRKMVKECNIEIYIKRK</sequence>
<evidence type="ECO:0000256" key="6">
    <source>
        <dbReference type="SAM" id="Phobius"/>
    </source>
</evidence>
<dbReference type="InterPro" id="IPR004797">
    <property type="entry name" value="Competence_ComEC/Rec2"/>
</dbReference>
<dbReference type="Proteomes" id="UP000184032">
    <property type="component" value="Unassembled WGS sequence"/>
</dbReference>
<dbReference type="InterPro" id="IPR052159">
    <property type="entry name" value="Competence_DNA_uptake"/>
</dbReference>
<dbReference type="STRING" id="1120995.SAMN02745245_00954"/>
<dbReference type="NCBIfam" id="TIGR00361">
    <property type="entry name" value="ComEC_Rec2"/>
    <property type="match status" value="1"/>
</dbReference>
<proteinExistence type="predicted"/>
<evidence type="ECO:0000259" key="7">
    <source>
        <dbReference type="Pfam" id="PF00753"/>
    </source>
</evidence>
<feature type="transmembrane region" description="Helical" evidence="6">
    <location>
        <begin position="461"/>
        <end position="480"/>
    </location>
</feature>
<evidence type="ECO:0000259" key="8">
    <source>
        <dbReference type="Pfam" id="PF03772"/>
    </source>
</evidence>
<dbReference type="InterPro" id="IPR036866">
    <property type="entry name" value="RibonucZ/Hydroxyglut_hydro"/>
</dbReference>
<dbReference type="AlphaFoldDB" id="A0A1M5RLH5"/>
<evidence type="ECO:0000256" key="3">
    <source>
        <dbReference type="ARBA" id="ARBA00022692"/>
    </source>
</evidence>
<dbReference type="InterPro" id="IPR025405">
    <property type="entry name" value="DUF4131"/>
</dbReference>
<dbReference type="PANTHER" id="PTHR30619">
    <property type="entry name" value="DNA INTERNALIZATION/COMPETENCE PROTEIN COMEC/REC2"/>
    <property type="match status" value="1"/>
</dbReference>
<evidence type="ECO:0000256" key="1">
    <source>
        <dbReference type="ARBA" id="ARBA00004651"/>
    </source>
</evidence>
<feature type="transmembrane region" description="Helical" evidence="6">
    <location>
        <begin position="46"/>
        <end position="64"/>
    </location>
</feature>
<dbReference type="InterPro" id="IPR001279">
    <property type="entry name" value="Metallo-B-lactamas"/>
</dbReference>
<organism evidence="10 11">
    <name type="scientific">Anaerosphaera aminiphila DSM 21120</name>
    <dbReference type="NCBI Taxonomy" id="1120995"/>
    <lineage>
        <taxon>Bacteria</taxon>
        <taxon>Bacillati</taxon>
        <taxon>Bacillota</taxon>
        <taxon>Tissierellia</taxon>
        <taxon>Tissierellales</taxon>
        <taxon>Peptoniphilaceae</taxon>
        <taxon>Anaerosphaera</taxon>
    </lineage>
</organism>
<name>A0A1M5RLH5_9FIRM</name>
<feature type="transmembrane region" description="Helical" evidence="6">
    <location>
        <begin position="340"/>
        <end position="362"/>
    </location>
</feature>
<keyword evidence="11" id="KW-1185">Reference proteome</keyword>
<dbReference type="Gene3D" id="3.60.15.10">
    <property type="entry name" value="Ribonuclease Z/Hydroxyacylglutathione hydrolase-like"/>
    <property type="match status" value="1"/>
</dbReference>